<dbReference type="PANTHER" id="PTHR43943:SF2">
    <property type="entry name" value="DEHYDROGENASE_REDUCTASE 4"/>
    <property type="match status" value="1"/>
</dbReference>
<protein>
    <submittedName>
        <fullName evidence="4">Oxidoreductase</fullName>
    </submittedName>
</protein>
<dbReference type="PRINTS" id="PR00080">
    <property type="entry name" value="SDRFAMILY"/>
</dbReference>
<evidence type="ECO:0000313" key="6">
    <source>
        <dbReference type="Proteomes" id="UP000034416"/>
    </source>
</evidence>
<dbReference type="Proteomes" id="UP000192327">
    <property type="component" value="Unassembled WGS sequence"/>
</dbReference>
<evidence type="ECO:0000313" key="7">
    <source>
        <dbReference type="Proteomes" id="UP000192327"/>
    </source>
</evidence>
<dbReference type="FunFam" id="3.40.50.720:FF:000084">
    <property type="entry name" value="Short-chain dehydrogenase reductase"/>
    <property type="match status" value="1"/>
</dbReference>
<comment type="caution">
    <text evidence="4">The sequence shown here is derived from an EMBL/GenBank/DDBJ whole genome shotgun (WGS) entry which is preliminary data.</text>
</comment>
<dbReference type="PANTHER" id="PTHR43943">
    <property type="entry name" value="DEHYDROGENASE/REDUCTASE (SDR FAMILY) MEMBER 4"/>
    <property type="match status" value="1"/>
</dbReference>
<evidence type="ECO:0000259" key="3">
    <source>
        <dbReference type="SMART" id="SM00822"/>
    </source>
</evidence>
<dbReference type="PRINTS" id="PR00081">
    <property type="entry name" value="GDHRDH"/>
</dbReference>
<feature type="domain" description="Ketoreductase" evidence="3">
    <location>
        <begin position="15"/>
        <end position="199"/>
    </location>
</feature>
<dbReference type="InterPro" id="IPR002347">
    <property type="entry name" value="SDR_fam"/>
</dbReference>
<comment type="similarity">
    <text evidence="1">Belongs to the short-chain dehydrogenases/reductases (SDR) family.</text>
</comment>
<dbReference type="EMBL" id="MVHH01000001">
    <property type="protein sequence ID" value="ORA01254.1"/>
    <property type="molecule type" value="Genomic_DNA"/>
</dbReference>
<dbReference type="EMBL" id="LASW01000075">
    <property type="protein sequence ID" value="KKB98339.1"/>
    <property type="molecule type" value="Genomic_DNA"/>
</dbReference>
<sequence>MDRSALTALFDLSGRTAIVTGGTRGIGLSIAHGLAAAGANVVVASRKSDACERAAEQLRQAGAQALGVPTHLGDVDAIQHLVDATVQRFGGVDIVINNAANALALPLGQITPEALNKSFAVNLQGPVFLVQAALPHLRNSEHAAIVNVVSAGAFVFSPATSMYSAAKAALVSFTRSMAAELASSQIRVNAIAPGPVDTDMVRNNPPEFVAALAGATLQRRIAEPDEMVGPVLLLVSDAGSYITGQTIHADGGMVAR</sequence>
<dbReference type="GO" id="GO:0016491">
    <property type="term" value="F:oxidoreductase activity"/>
    <property type="evidence" value="ECO:0007669"/>
    <property type="project" value="UniProtKB-KW"/>
</dbReference>
<reference evidence="6" key="1">
    <citation type="submission" date="2015-04" db="EMBL/GenBank/DDBJ databases">
        <title>Genome sequence of Mycobacterium arupense GUC1.</title>
        <authorList>
            <person name="Greninger A.L."/>
            <person name="Cunningham G."/>
            <person name="Chiu C.Y."/>
            <person name="Miller S."/>
        </authorList>
    </citation>
    <scope>NUCLEOTIDE SEQUENCE [LARGE SCALE GENOMIC DNA]</scope>
    <source>
        <strain evidence="6">GUC1</strain>
    </source>
</reference>
<reference evidence="5 7" key="3">
    <citation type="submission" date="2016-12" db="EMBL/GenBank/DDBJ databases">
        <title>The new phylogeny of genus Mycobacterium.</title>
        <authorList>
            <person name="Tortoli E."/>
            <person name="Trovato A."/>
            <person name="Cirillo D.M."/>
        </authorList>
    </citation>
    <scope>NUCLEOTIDE SEQUENCE [LARGE SCALE GENOMIC DNA]</scope>
    <source>
        <strain evidence="5 7">DSM 44942</strain>
    </source>
</reference>
<dbReference type="STRING" id="342002.BST15_00785"/>
<name>A0A0F5MUR6_9MYCO</name>
<dbReference type="RefSeq" id="WP_046190413.1">
    <property type="nucleotide sequence ID" value="NZ_JACKUJ010000043.1"/>
</dbReference>
<dbReference type="InterPro" id="IPR036291">
    <property type="entry name" value="NAD(P)-bd_dom_sf"/>
</dbReference>
<keyword evidence="2" id="KW-0560">Oxidoreductase</keyword>
<keyword evidence="7" id="KW-1185">Reference proteome</keyword>
<gene>
    <name evidence="5" type="ORF">BST15_00785</name>
    <name evidence="4" type="ORF">WR43_15010</name>
</gene>
<reference evidence="4" key="2">
    <citation type="submission" date="2015-04" db="EMBL/GenBank/DDBJ databases">
        <title>Genome sequence of Mycobacterium arupense strain GUC1.</title>
        <authorList>
            <person name="Greninger A.L."/>
            <person name="Cunningham G."/>
            <person name="Chiu C.Y."/>
            <person name="Miller S."/>
        </authorList>
    </citation>
    <scope>NUCLEOTIDE SEQUENCE</scope>
    <source>
        <strain evidence="4">GUC1</strain>
    </source>
</reference>
<proteinExistence type="inferred from homology"/>
<dbReference type="Pfam" id="PF13561">
    <property type="entry name" value="adh_short_C2"/>
    <property type="match status" value="1"/>
</dbReference>
<dbReference type="CDD" id="cd05233">
    <property type="entry name" value="SDR_c"/>
    <property type="match status" value="1"/>
</dbReference>
<accession>A0A0F5MUR6</accession>
<dbReference type="AlphaFoldDB" id="A0A0F5MUR6"/>
<dbReference type="Proteomes" id="UP000034416">
    <property type="component" value="Unassembled WGS sequence"/>
</dbReference>
<organism evidence="4 6">
    <name type="scientific">Mycolicibacter arupensis</name>
    <dbReference type="NCBI Taxonomy" id="342002"/>
    <lineage>
        <taxon>Bacteria</taxon>
        <taxon>Bacillati</taxon>
        <taxon>Actinomycetota</taxon>
        <taxon>Actinomycetes</taxon>
        <taxon>Mycobacteriales</taxon>
        <taxon>Mycobacteriaceae</taxon>
        <taxon>Mycolicibacter</taxon>
    </lineage>
</organism>
<evidence type="ECO:0000313" key="4">
    <source>
        <dbReference type="EMBL" id="KKB98339.1"/>
    </source>
</evidence>
<dbReference type="InterPro" id="IPR020904">
    <property type="entry name" value="Sc_DH/Rdtase_CS"/>
</dbReference>
<dbReference type="SUPFAM" id="SSF51735">
    <property type="entry name" value="NAD(P)-binding Rossmann-fold domains"/>
    <property type="match status" value="1"/>
</dbReference>
<dbReference type="Gene3D" id="3.40.50.720">
    <property type="entry name" value="NAD(P)-binding Rossmann-like Domain"/>
    <property type="match status" value="1"/>
</dbReference>
<dbReference type="NCBIfam" id="NF005559">
    <property type="entry name" value="PRK07231.1"/>
    <property type="match status" value="1"/>
</dbReference>
<dbReference type="PATRIC" id="fig|342002.3.peg.1478"/>
<dbReference type="SMART" id="SM00822">
    <property type="entry name" value="PKS_KR"/>
    <property type="match status" value="1"/>
</dbReference>
<dbReference type="OrthoDB" id="286404at2"/>
<dbReference type="InterPro" id="IPR057326">
    <property type="entry name" value="KR_dom"/>
</dbReference>
<evidence type="ECO:0000256" key="1">
    <source>
        <dbReference type="ARBA" id="ARBA00006484"/>
    </source>
</evidence>
<dbReference type="PROSITE" id="PS00061">
    <property type="entry name" value="ADH_SHORT"/>
    <property type="match status" value="1"/>
</dbReference>
<evidence type="ECO:0000256" key="2">
    <source>
        <dbReference type="ARBA" id="ARBA00023002"/>
    </source>
</evidence>
<evidence type="ECO:0000313" key="5">
    <source>
        <dbReference type="EMBL" id="ORA01254.1"/>
    </source>
</evidence>